<evidence type="ECO:0000313" key="11">
    <source>
        <dbReference type="EMBL" id="RNL44774.1"/>
    </source>
</evidence>
<evidence type="ECO:0000256" key="8">
    <source>
        <dbReference type="HAMAP-Rule" id="MF_01518"/>
    </source>
</evidence>
<dbReference type="RefSeq" id="WP_123192074.1">
    <property type="nucleotide sequence ID" value="NZ_QICD01000009.1"/>
</dbReference>
<dbReference type="PANTHER" id="PTHR11113">
    <property type="entry name" value="N-ACETYLGLUCOSAMINE-6-PHOSPHATE DEACETYLASE"/>
    <property type="match status" value="1"/>
</dbReference>
<dbReference type="InterPro" id="IPR011059">
    <property type="entry name" value="Metal-dep_hydrolase_composite"/>
</dbReference>
<reference evidence="12" key="1">
    <citation type="submission" date="2018-05" db="EMBL/GenBank/DDBJ databases">
        <title>Genome Sequencing of selected type strains of the family Eggerthellaceae.</title>
        <authorList>
            <person name="Danylec N."/>
            <person name="Stoll D.A."/>
            <person name="Doetsch A."/>
            <person name="Huch M."/>
        </authorList>
    </citation>
    <scope>NUCLEOTIDE SEQUENCE [LARGE SCALE GENOMIC DNA]</scope>
    <source>
        <strain evidence="12">DSM 16106</strain>
    </source>
</reference>
<accession>A0A3N0BCS8</accession>
<name>A0A3N0BCS8_9ACTN</name>
<dbReference type="EMBL" id="QICD01000009">
    <property type="protein sequence ID" value="RNL44774.1"/>
    <property type="molecule type" value="Genomic_DNA"/>
</dbReference>
<evidence type="ECO:0000256" key="6">
    <source>
        <dbReference type="ARBA" id="ARBA00047720"/>
    </source>
</evidence>
<keyword evidence="4 8" id="KW-0378">Hydrolase</keyword>
<dbReference type="Gene3D" id="2.30.40.10">
    <property type="entry name" value="Urease, subunit C, domain 1"/>
    <property type="match status" value="1"/>
</dbReference>
<evidence type="ECO:0000256" key="4">
    <source>
        <dbReference type="ARBA" id="ARBA00022801"/>
    </source>
</evidence>
<dbReference type="EC" id="3.5.4.2" evidence="3 8"/>
<dbReference type="NCBIfam" id="TIGR01178">
    <property type="entry name" value="ade"/>
    <property type="match status" value="1"/>
</dbReference>
<dbReference type="Pfam" id="PF01979">
    <property type="entry name" value="Amidohydro_1"/>
    <property type="match status" value="1"/>
</dbReference>
<dbReference type="SUPFAM" id="SSF51556">
    <property type="entry name" value="Metallo-dependent hydrolases"/>
    <property type="match status" value="1"/>
</dbReference>
<organism evidence="11 12">
    <name type="scientific">Paraeggerthella hongkongensis</name>
    <dbReference type="NCBI Taxonomy" id="230658"/>
    <lineage>
        <taxon>Bacteria</taxon>
        <taxon>Bacillati</taxon>
        <taxon>Actinomycetota</taxon>
        <taxon>Coriobacteriia</taxon>
        <taxon>Eggerthellales</taxon>
        <taxon>Eggerthellaceae</taxon>
        <taxon>Paraeggerthella</taxon>
    </lineage>
</organism>
<dbReference type="FunFam" id="3.20.20.140:FF:000016">
    <property type="entry name" value="Adenine deaminase"/>
    <property type="match status" value="1"/>
</dbReference>
<keyword evidence="5 8" id="KW-0464">Manganese</keyword>
<dbReference type="Gene3D" id="3.20.20.140">
    <property type="entry name" value="Metal-dependent hydrolases"/>
    <property type="match status" value="1"/>
</dbReference>
<sequence length="602" mass="64328">MINNFCKKPLWECSKMLAAVAQGQKPADVVIRNAKLVNVCTAEIQEGIDVAIAQGRIAYLGRAEHCIGESTQVIDAQGQYIAPGFLDGHIHVESSMMGVGEYARAVVPHGTTGIYMDPHEICNVLGLDGVKVMDEDAHRTPLKTMITTPSCVPAVPGFEDTGSFVGPEDVAETMSWPSVVGLGEMMNFPGILGGTDHAHGEVGATLEAGKIVTGHYSMPETDRGLNAYIASGVRCCHESTRAEDALAKMRFGMYAMMRYGSAWKDLPVLAEAVTAHDIDTRYAVLVSDDTHPHTLVADGHLDHIVRTAVELGIDPVTAIQMVTINCAQCFQMDHDLGSIAPGKCADIVFLNNLEELRVTRVLIDGDVVAENGEPTFDLEPFTFPEWVTHSMRLGMDITPETFAVPVPEGASNTAAHIRTIEVIPGKVGTFETHVDLPVIEGLLESDTGLDVLKTFVFERHHETGTFGYGFVKGFGIKRGAMASTVAHDAHNLLVVGTNDEDMALAANTLAACGGGMVVVADGQILGLVELPIAGLMDALPAEELSAKVHGLEGAWAEIGCTMPSPFMTMALIPLACLPELRLTNRGLVDCTTFQFASLLAAQ</sequence>
<evidence type="ECO:0000313" key="12">
    <source>
        <dbReference type="Proteomes" id="UP000278632"/>
    </source>
</evidence>
<evidence type="ECO:0000256" key="5">
    <source>
        <dbReference type="ARBA" id="ARBA00023211"/>
    </source>
</evidence>
<dbReference type="CDD" id="cd01295">
    <property type="entry name" value="AdeC"/>
    <property type="match status" value="1"/>
</dbReference>
<feature type="domain" description="Adenine deaminase C-terminal" evidence="10">
    <location>
        <begin position="429"/>
        <end position="594"/>
    </location>
</feature>
<comment type="catalytic activity">
    <reaction evidence="6 8">
        <text>adenine + H2O + H(+) = hypoxanthine + NH4(+)</text>
        <dbReference type="Rhea" id="RHEA:23688"/>
        <dbReference type="ChEBI" id="CHEBI:15377"/>
        <dbReference type="ChEBI" id="CHEBI:15378"/>
        <dbReference type="ChEBI" id="CHEBI:16708"/>
        <dbReference type="ChEBI" id="CHEBI:17368"/>
        <dbReference type="ChEBI" id="CHEBI:28938"/>
        <dbReference type="EC" id="3.5.4.2"/>
    </reaction>
</comment>
<dbReference type="HAMAP" id="MF_01518">
    <property type="entry name" value="Adenine_deamin"/>
    <property type="match status" value="1"/>
</dbReference>
<comment type="similarity">
    <text evidence="2 8">Belongs to the metallo-dependent hydrolases superfamily. Adenine deaminase family.</text>
</comment>
<keyword evidence="12" id="KW-1185">Reference proteome</keyword>
<dbReference type="PANTHER" id="PTHR11113:SF2">
    <property type="entry name" value="ADENINE DEAMINASE"/>
    <property type="match status" value="1"/>
</dbReference>
<comment type="caution">
    <text evidence="11">The sequence shown here is derived from an EMBL/GenBank/DDBJ whole genome shotgun (WGS) entry which is preliminary data.</text>
</comment>
<feature type="domain" description="Amidohydrolase-related" evidence="9">
    <location>
        <begin position="80"/>
        <end position="368"/>
    </location>
</feature>
<evidence type="ECO:0000256" key="2">
    <source>
        <dbReference type="ARBA" id="ARBA00006773"/>
    </source>
</evidence>
<protein>
    <recommendedName>
        <fullName evidence="7 8">Adenine deaminase</fullName>
        <shortName evidence="8">Adenase</shortName>
        <shortName evidence="8">Adenine aminase</shortName>
        <ecNumber evidence="3 8">3.5.4.2</ecNumber>
    </recommendedName>
</protein>
<evidence type="ECO:0000259" key="9">
    <source>
        <dbReference type="Pfam" id="PF01979"/>
    </source>
</evidence>
<dbReference type="SUPFAM" id="SSF51338">
    <property type="entry name" value="Composite domain of metallo-dependent hydrolases"/>
    <property type="match status" value="1"/>
</dbReference>
<gene>
    <name evidence="8 11" type="primary">ade</name>
    <name evidence="11" type="ORF">DMP08_06170</name>
</gene>
<dbReference type="GO" id="GO:0006146">
    <property type="term" value="P:adenine catabolic process"/>
    <property type="evidence" value="ECO:0007669"/>
    <property type="project" value="InterPro"/>
</dbReference>
<dbReference type="AlphaFoldDB" id="A0A3N0BCS8"/>
<dbReference type="OrthoDB" id="9766983at2"/>
<comment type="cofactor">
    <cofactor evidence="1 8">
        <name>Mn(2+)</name>
        <dbReference type="ChEBI" id="CHEBI:29035"/>
    </cofactor>
</comment>
<evidence type="ECO:0000256" key="3">
    <source>
        <dbReference type="ARBA" id="ARBA00012782"/>
    </source>
</evidence>
<proteinExistence type="inferred from homology"/>
<dbReference type="InterPro" id="IPR032466">
    <property type="entry name" value="Metal_Hydrolase"/>
</dbReference>
<dbReference type="Pfam" id="PF13382">
    <property type="entry name" value="Adenine_deam_C"/>
    <property type="match status" value="1"/>
</dbReference>
<evidence type="ECO:0000256" key="1">
    <source>
        <dbReference type="ARBA" id="ARBA00001936"/>
    </source>
</evidence>
<dbReference type="InterPro" id="IPR026912">
    <property type="entry name" value="Adenine_deam_C"/>
</dbReference>
<evidence type="ECO:0000256" key="7">
    <source>
        <dbReference type="ARBA" id="ARBA00069718"/>
    </source>
</evidence>
<dbReference type="InterPro" id="IPR006680">
    <property type="entry name" value="Amidohydro-rel"/>
</dbReference>
<evidence type="ECO:0000259" key="10">
    <source>
        <dbReference type="Pfam" id="PF13382"/>
    </source>
</evidence>
<dbReference type="Proteomes" id="UP000278632">
    <property type="component" value="Unassembled WGS sequence"/>
</dbReference>
<dbReference type="GO" id="GO:0000034">
    <property type="term" value="F:adenine deaminase activity"/>
    <property type="evidence" value="ECO:0007669"/>
    <property type="project" value="UniProtKB-UniRule"/>
</dbReference>
<dbReference type="InterPro" id="IPR006679">
    <property type="entry name" value="Adenine_deam"/>
</dbReference>